<dbReference type="InParanoid" id="A0A1Y2EWN6"/>
<dbReference type="AlphaFoldDB" id="A0A1Y2EWN6"/>
<keyword evidence="4" id="KW-1185">Reference proteome</keyword>
<sequence length="121" mass="13657">MTEQTPESVLAGVPADERHFLIFIASHEERGRPWCRDCEAAEPIIAKSVKPQESTVVWVGSREEWNKDDNVWRQAPFNVYRVPTILKVEPGTGTVSERVSIARKVVEAEILEGKVLRAFLA</sequence>
<dbReference type="InterPro" id="IPR010357">
    <property type="entry name" value="TXNDC17_dom"/>
</dbReference>
<dbReference type="InterPro" id="IPR045108">
    <property type="entry name" value="TXNDC17-like"/>
</dbReference>
<dbReference type="EMBL" id="MCGR01000036">
    <property type="protein sequence ID" value="ORY75960.1"/>
    <property type="molecule type" value="Genomic_DNA"/>
</dbReference>
<evidence type="ECO:0000259" key="2">
    <source>
        <dbReference type="Pfam" id="PF06110"/>
    </source>
</evidence>
<comment type="caution">
    <text evidence="3">The sequence shown here is derived from an EMBL/GenBank/DDBJ whole genome shotgun (WGS) entry which is preliminary data.</text>
</comment>
<gene>
    <name evidence="3" type="ORF">BCR35DRAFT_306015</name>
</gene>
<dbReference type="STRING" id="106004.A0A1Y2EWN6"/>
<dbReference type="Gene3D" id="3.40.30.10">
    <property type="entry name" value="Glutaredoxin"/>
    <property type="match status" value="1"/>
</dbReference>
<protein>
    <recommendedName>
        <fullName evidence="2">Thioredoxin domain-containing protein</fullName>
    </recommendedName>
</protein>
<proteinExistence type="inferred from homology"/>
<reference evidence="3 4" key="1">
    <citation type="submission" date="2016-07" db="EMBL/GenBank/DDBJ databases">
        <title>Pervasive Adenine N6-methylation of Active Genes in Fungi.</title>
        <authorList>
            <consortium name="DOE Joint Genome Institute"/>
            <person name="Mondo S.J."/>
            <person name="Dannebaum R.O."/>
            <person name="Kuo R.C."/>
            <person name="Labutti K."/>
            <person name="Haridas S."/>
            <person name="Kuo A."/>
            <person name="Salamov A."/>
            <person name="Ahrendt S.R."/>
            <person name="Lipzen A."/>
            <person name="Sullivan W."/>
            <person name="Andreopoulos W.B."/>
            <person name="Clum A."/>
            <person name="Lindquist E."/>
            <person name="Daum C."/>
            <person name="Ramamoorthy G.K."/>
            <person name="Gryganskyi A."/>
            <person name="Culley D."/>
            <person name="Magnuson J.K."/>
            <person name="James T.Y."/>
            <person name="O'Malley M.A."/>
            <person name="Stajich J.E."/>
            <person name="Spatafora J.W."/>
            <person name="Visel A."/>
            <person name="Grigoriev I.V."/>
        </authorList>
    </citation>
    <scope>NUCLEOTIDE SEQUENCE [LARGE SCALE GENOMIC DNA]</scope>
    <source>
        <strain evidence="3 4">62-1032</strain>
    </source>
</reference>
<dbReference type="GO" id="GO:0047134">
    <property type="term" value="F:protein-disulfide reductase [NAD(P)H] activity"/>
    <property type="evidence" value="ECO:0007669"/>
    <property type="project" value="InterPro"/>
</dbReference>
<evidence type="ECO:0000256" key="1">
    <source>
        <dbReference type="ARBA" id="ARBA00008987"/>
    </source>
</evidence>
<comment type="similarity">
    <text evidence="1">Belongs to the thioredoxin family.</text>
</comment>
<dbReference type="SUPFAM" id="SSF52833">
    <property type="entry name" value="Thioredoxin-like"/>
    <property type="match status" value="1"/>
</dbReference>
<name>A0A1Y2EWN6_9BASI</name>
<dbReference type="PANTHER" id="PTHR12452">
    <property type="entry name" value="42-9-9 PROTEIN-RELATED"/>
    <property type="match status" value="1"/>
</dbReference>
<dbReference type="OrthoDB" id="78947at2759"/>
<evidence type="ECO:0000313" key="4">
    <source>
        <dbReference type="Proteomes" id="UP000193467"/>
    </source>
</evidence>
<dbReference type="FunCoup" id="A0A1Y2EWN6">
    <property type="interactions" value="301"/>
</dbReference>
<dbReference type="PANTHER" id="PTHR12452:SF0">
    <property type="entry name" value="THIOREDOXIN DOMAIN-CONTAINING PROTEIN 17"/>
    <property type="match status" value="1"/>
</dbReference>
<evidence type="ECO:0000313" key="3">
    <source>
        <dbReference type="EMBL" id="ORY75960.1"/>
    </source>
</evidence>
<dbReference type="GO" id="GO:0005829">
    <property type="term" value="C:cytosol"/>
    <property type="evidence" value="ECO:0007669"/>
    <property type="project" value="TreeGrafter"/>
</dbReference>
<dbReference type="InterPro" id="IPR036249">
    <property type="entry name" value="Thioredoxin-like_sf"/>
</dbReference>
<organism evidence="3 4">
    <name type="scientific">Leucosporidium creatinivorum</name>
    <dbReference type="NCBI Taxonomy" id="106004"/>
    <lineage>
        <taxon>Eukaryota</taxon>
        <taxon>Fungi</taxon>
        <taxon>Dikarya</taxon>
        <taxon>Basidiomycota</taxon>
        <taxon>Pucciniomycotina</taxon>
        <taxon>Microbotryomycetes</taxon>
        <taxon>Leucosporidiales</taxon>
        <taxon>Leucosporidium</taxon>
    </lineage>
</organism>
<dbReference type="Proteomes" id="UP000193467">
    <property type="component" value="Unassembled WGS sequence"/>
</dbReference>
<accession>A0A1Y2EWN6</accession>
<feature type="domain" description="Thioredoxin" evidence="2">
    <location>
        <begin position="15"/>
        <end position="91"/>
    </location>
</feature>
<dbReference type="Pfam" id="PF06110">
    <property type="entry name" value="TXD17-like_Trx"/>
    <property type="match status" value="1"/>
</dbReference>